<evidence type="ECO:0000313" key="1">
    <source>
        <dbReference type="EMBL" id="KAF5932265.1"/>
    </source>
</evidence>
<keyword evidence="2" id="KW-1185">Reference proteome</keyword>
<protein>
    <submittedName>
        <fullName evidence="1">Uncharacterized protein</fullName>
    </submittedName>
</protein>
<dbReference type="AlphaFoldDB" id="A0A7J7FV95"/>
<evidence type="ECO:0000313" key="2">
    <source>
        <dbReference type="Proteomes" id="UP000593564"/>
    </source>
</evidence>
<reference evidence="2" key="1">
    <citation type="journal article" date="2020" name="Nat. Commun.">
        <title>Genome assembly of wild tea tree DASZ reveals pedigree and selection history of tea varieties.</title>
        <authorList>
            <person name="Zhang W."/>
            <person name="Zhang Y."/>
            <person name="Qiu H."/>
            <person name="Guo Y."/>
            <person name="Wan H."/>
            <person name="Zhang X."/>
            <person name="Scossa F."/>
            <person name="Alseekh S."/>
            <person name="Zhang Q."/>
            <person name="Wang P."/>
            <person name="Xu L."/>
            <person name="Schmidt M.H."/>
            <person name="Jia X."/>
            <person name="Li D."/>
            <person name="Zhu A."/>
            <person name="Guo F."/>
            <person name="Chen W."/>
            <person name="Ni D."/>
            <person name="Usadel B."/>
            <person name="Fernie A.R."/>
            <person name="Wen W."/>
        </authorList>
    </citation>
    <scope>NUCLEOTIDE SEQUENCE [LARGE SCALE GENOMIC DNA]</scope>
    <source>
        <strain evidence="2">cv. G240</strain>
    </source>
</reference>
<dbReference type="Proteomes" id="UP000593564">
    <property type="component" value="Unassembled WGS sequence"/>
</dbReference>
<dbReference type="EMBL" id="JACBKZ010000014">
    <property type="protein sequence ID" value="KAF5932265.1"/>
    <property type="molecule type" value="Genomic_DNA"/>
</dbReference>
<organism evidence="1 2">
    <name type="scientific">Camellia sinensis</name>
    <name type="common">Tea plant</name>
    <name type="synonym">Thea sinensis</name>
    <dbReference type="NCBI Taxonomy" id="4442"/>
    <lineage>
        <taxon>Eukaryota</taxon>
        <taxon>Viridiplantae</taxon>
        <taxon>Streptophyta</taxon>
        <taxon>Embryophyta</taxon>
        <taxon>Tracheophyta</taxon>
        <taxon>Spermatophyta</taxon>
        <taxon>Magnoliopsida</taxon>
        <taxon>eudicotyledons</taxon>
        <taxon>Gunneridae</taxon>
        <taxon>Pentapetalae</taxon>
        <taxon>asterids</taxon>
        <taxon>Ericales</taxon>
        <taxon>Theaceae</taxon>
        <taxon>Camellia</taxon>
    </lineage>
</organism>
<sequence length="60" mass="6793">MVKPKHQLDMCQVGSYLRSRQRSCKVIKLIHQELNEVVMALNTTRPLALGHGETTMTDGK</sequence>
<reference evidence="1 2" key="2">
    <citation type="submission" date="2020-07" db="EMBL/GenBank/DDBJ databases">
        <title>Genome assembly of wild tea tree DASZ reveals pedigree and selection history of tea varieties.</title>
        <authorList>
            <person name="Zhang W."/>
        </authorList>
    </citation>
    <scope>NUCLEOTIDE SEQUENCE [LARGE SCALE GENOMIC DNA]</scope>
    <source>
        <strain evidence="2">cv. G240</strain>
        <tissue evidence="1">Leaf</tissue>
    </source>
</reference>
<comment type="caution">
    <text evidence="1">The sequence shown here is derived from an EMBL/GenBank/DDBJ whole genome shotgun (WGS) entry which is preliminary data.</text>
</comment>
<name>A0A7J7FV95_CAMSI</name>
<accession>A0A7J7FV95</accession>
<gene>
    <name evidence="1" type="ORF">HYC85_028436</name>
</gene>
<proteinExistence type="predicted"/>